<dbReference type="PANTHER" id="PTHR35103">
    <property type="entry name" value="OS06G0115700 PROTEIN"/>
    <property type="match status" value="1"/>
</dbReference>
<organism evidence="2 3">
    <name type="scientific">Vicia faba</name>
    <name type="common">Broad bean</name>
    <name type="synonym">Faba vulgaris</name>
    <dbReference type="NCBI Taxonomy" id="3906"/>
    <lineage>
        <taxon>Eukaryota</taxon>
        <taxon>Viridiplantae</taxon>
        <taxon>Streptophyta</taxon>
        <taxon>Embryophyta</taxon>
        <taxon>Tracheophyta</taxon>
        <taxon>Spermatophyta</taxon>
        <taxon>Magnoliopsida</taxon>
        <taxon>eudicotyledons</taxon>
        <taxon>Gunneridae</taxon>
        <taxon>Pentapetalae</taxon>
        <taxon>rosids</taxon>
        <taxon>fabids</taxon>
        <taxon>Fabales</taxon>
        <taxon>Fabaceae</taxon>
        <taxon>Papilionoideae</taxon>
        <taxon>50 kb inversion clade</taxon>
        <taxon>NPAAA clade</taxon>
        <taxon>Hologalegina</taxon>
        <taxon>IRL clade</taxon>
        <taxon>Fabeae</taxon>
        <taxon>Vicia</taxon>
    </lineage>
</organism>
<feature type="compositionally biased region" description="Polar residues" evidence="1">
    <location>
        <begin position="86"/>
        <end position="98"/>
    </location>
</feature>
<feature type="compositionally biased region" description="Pro residues" evidence="1">
    <location>
        <begin position="106"/>
        <end position="118"/>
    </location>
</feature>
<proteinExistence type="predicted"/>
<keyword evidence="3" id="KW-1185">Reference proteome</keyword>
<evidence type="ECO:0000313" key="3">
    <source>
        <dbReference type="Proteomes" id="UP001157006"/>
    </source>
</evidence>
<dbReference type="PANTHER" id="PTHR35103:SF1">
    <property type="entry name" value="OS06G0115700 PROTEIN"/>
    <property type="match status" value="1"/>
</dbReference>
<feature type="region of interest" description="Disordered" evidence="1">
    <location>
        <begin position="1"/>
        <end position="36"/>
    </location>
</feature>
<dbReference type="AlphaFoldDB" id="A0AAV0Z4X7"/>
<sequence>MVLPFEPSKPVRFYGSSLPRPRIHVNSDGSDRVDPPLSVTGPLMSWAEEAHWSMGGLSFKRLRLMGKIVGNVEELRTQREKEFNAYSLSHAKSPSSDVPRSKGSPSPSPPSPSPPPAPFASKRRRLETLLEEEEEEVRVPSPVTRGRRLVKKLGDDFDRVASPHKKRAAEVVVADSVVAPVKTRSRKLVKIGDAVKKVVEGKEKLRKKVVEEEEESPVSGIRVRVSPRLTKTRSN</sequence>
<name>A0AAV0Z4X7_VICFA</name>
<evidence type="ECO:0000256" key="1">
    <source>
        <dbReference type="SAM" id="MobiDB-lite"/>
    </source>
</evidence>
<gene>
    <name evidence="2" type="ORF">VFH_I047760</name>
</gene>
<feature type="region of interest" description="Disordered" evidence="1">
    <location>
        <begin position="83"/>
        <end position="122"/>
    </location>
</feature>
<evidence type="ECO:0000313" key="2">
    <source>
        <dbReference type="EMBL" id="CAI8592598.1"/>
    </source>
</evidence>
<dbReference type="EMBL" id="OX451735">
    <property type="protein sequence ID" value="CAI8592598.1"/>
    <property type="molecule type" value="Genomic_DNA"/>
</dbReference>
<protein>
    <submittedName>
        <fullName evidence="2">Uncharacterized protein</fullName>
    </submittedName>
</protein>
<dbReference type="Proteomes" id="UP001157006">
    <property type="component" value="Chromosome 1S"/>
</dbReference>
<accession>A0AAV0Z4X7</accession>
<reference evidence="2 3" key="1">
    <citation type="submission" date="2023-01" db="EMBL/GenBank/DDBJ databases">
        <authorList>
            <person name="Kreplak J."/>
        </authorList>
    </citation>
    <scope>NUCLEOTIDE SEQUENCE [LARGE SCALE GENOMIC DNA]</scope>
</reference>